<proteinExistence type="predicted"/>
<evidence type="ECO:0000313" key="2">
    <source>
        <dbReference type="EMBL" id="NWW98302.1"/>
    </source>
</evidence>
<dbReference type="InterPro" id="IPR029251">
    <property type="entry name" value="Faap100"/>
</dbReference>
<feature type="compositionally biased region" description="Basic and acidic residues" evidence="1">
    <location>
        <begin position="684"/>
        <end position="694"/>
    </location>
</feature>
<name>A0A7K6SJ77_CALNI</name>
<dbReference type="GO" id="GO:0036297">
    <property type="term" value="P:interstrand cross-link repair"/>
    <property type="evidence" value="ECO:0007669"/>
    <property type="project" value="InterPro"/>
</dbReference>
<dbReference type="PANTHER" id="PTHR14890:SF1">
    <property type="entry name" value="FANCONI ANEMIA CORE COMPLEX-ASSOCIATED PROTEIN 100"/>
    <property type="match status" value="1"/>
</dbReference>
<dbReference type="Proteomes" id="UP000546235">
    <property type="component" value="Unassembled WGS sequence"/>
</dbReference>
<gene>
    <name evidence="2" type="primary">Faap100</name>
    <name evidence="2" type="ORF">CALNIC_R11112</name>
</gene>
<dbReference type="Pfam" id="PF15146">
    <property type="entry name" value="FANCAA"/>
    <property type="match status" value="1"/>
</dbReference>
<sequence>MAQVGHRVDYLAGFCCPVGGLVAGKPRVLCHENEIYLSNGSEFVYVYDQEGKVLKAVYQCPEQVWHVELLPQPRQLYILCAHSGIYCVSLEQQSRLTEQTDGDGQETNCPSGVLPVEADACVFPDSSLCMFTLLNNFVITLSQADGKWWMKLHELPRPEQEGPPYRQVSEVGFCPGPVPGDQGDTPPSRFLPVLCCASSPGTAGSGEGPWCSGGFLLEEPLFSLLFGIDAAMLESPMILCGFPDGQLCSVPLKALSSSPAVDGCHDISNQDSPVKILHHLEEPIVFIGALRTEQRAVEDAEDEQLFGEAGCDCVVAVGHYGKMVAVKADQRDEATVPELREYYLRGPVLCAACGSGSRMYYSTHSDISAVDLDRGGDSSDPEDAESCTGVLPPVLSPASLSICSVVALSLSSRASEGESELLALSAKGRLMSCGLCSPEDADVGLTPAEVGRRIKQLLSGIGNTSERVSFLKKAVDQKNRALASLNQVMNVSAALLSSQEGQKPIACTVRANWSCLLLRDSVTISCLLENCSEYSLEQGWTLCVQLLASPCALEEDSVDSATTFTFPIEQLLPGNKRELTLPLGSTAATKLDLPLTISCALYYSLRDILGSGSDSPEALDDLLPDDSPILSPDREGICLPLSECTIDMLQCLHFESSPAGLDASPPAAARPAPPDPVETFLEVSREQTEPEGVKTVELPPTPGEGKLPPSAASIRVSSELLKNALKTSGSDAPLSCATLRWLLAENTGAEALSSGEVASVRGAAPDGAEVQLLVAMNDLSPAGPIQAVEILMESPSLADMCRMHHAVIRRIQALVLEQAAQGSEPPDLRMQYLRQIQANHEMLLKEVQTLRDQPSLGEDGTATAEKLLHVYRQLRNPSLVLL</sequence>
<dbReference type="AlphaFoldDB" id="A0A7K6SJ77"/>
<comment type="caution">
    <text evidence="2">The sequence shown here is derived from an EMBL/GenBank/DDBJ whole genome shotgun (WGS) entry which is preliminary data.</text>
</comment>
<evidence type="ECO:0000256" key="1">
    <source>
        <dbReference type="SAM" id="MobiDB-lite"/>
    </source>
</evidence>
<keyword evidence="3" id="KW-1185">Reference proteome</keyword>
<dbReference type="SUPFAM" id="SSF69322">
    <property type="entry name" value="Tricorn protease domain 2"/>
    <property type="match status" value="1"/>
</dbReference>
<feature type="non-terminal residue" evidence="2">
    <location>
        <position position="1"/>
    </location>
</feature>
<feature type="non-terminal residue" evidence="2">
    <location>
        <position position="882"/>
    </location>
</feature>
<dbReference type="GO" id="GO:0043240">
    <property type="term" value="C:Fanconi anaemia nuclear complex"/>
    <property type="evidence" value="ECO:0007669"/>
    <property type="project" value="InterPro"/>
</dbReference>
<protein>
    <submittedName>
        <fullName evidence="2">FP100 protein</fullName>
    </submittedName>
</protein>
<dbReference type="GO" id="GO:0005654">
    <property type="term" value="C:nucleoplasm"/>
    <property type="evidence" value="ECO:0007669"/>
    <property type="project" value="TreeGrafter"/>
</dbReference>
<evidence type="ECO:0000313" key="3">
    <source>
        <dbReference type="Proteomes" id="UP000546235"/>
    </source>
</evidence>
<organism evidence="2 3">
    <name type="scientific">Caloenas nicobarica</name>
    <name type="common">Nicobar pigeon</name>
    <dbReference type="NCBI Taxonomy" id="187106"/>
    <lineage>
        <taxon>Eukaryota</taxon>
        <taxon>Metazoa</taxon>
        <taxon>Chordata</taxon>
        <taxon>Craniata</taxon>
        <taxon>Vertebrata</taxon>
        <taxon>Euteleostomi</taxon>
        <taxon>Archelosauria</taxon>
        <taxon>Archosauria</taxon>
        <taxon>Dinosauria</taxon>
        <taxon>Saurischia</taxon>
        <taxon>Theropoda</taxon>
        <taxon>Coelurosauria</taxon>
        <taxon>Aves</taxon>
        <taxon>Neognathae</taxon>
        <taxon>Neoaves</taxon>
        <taxon>Columbimorphae</taxon>
        <taxon>Columbiformes</taxon>
        <taxon>Columbidae</taxon>
        <taxon>Caloenas</taxon>
    </lineage>
</organism>
<dbReference type="EMBL" id="VZSB01000506">
    <property type="protein sequence ID" value="NWW98302.1"/>
    <property type="molecule type" value="Genomic_DNA"/>
</dbReference>
<accession>A0A7K6SJ77</accession>
<dbReference type="PANTHER" id="PTHR14890">
    <property type="entry name" value="FANCONI ANEMIA CORE COMPLEX-ASSOCIATED PROTEIN 100"/>
    <property type="match status" value="1"/>
</dbReference>
<reference evidence="2 3" key="1">
    <citation type="submission" date="2019-09" db="EMBL/GenBank/DDBJ databases">
        <title>Bird 10,000 Genomes (B10K) Project - Family phase.</title>
        <authorList>
            <person name="Zhang G."/>
        </authorList>
    </citation>
    <scope>NUCLEOTIDE SEQUENCE [LARGE SCALE GENOMIC DNA]</scope>
    <source>
        <strain evidence="2">OUT-0007</strain>
        <tissue evidence="2">Blood</tissue>
    </source>
</reference>
<feature type="region of interest" description="Disordered" evidence="1">
    <location>
        <begin position="684"/>
        <end position="710"/>
    </location>
</feature>